<evidence type="ECO:0000313" key="33">
    <source>
        <dbReference type="Proteomes" id="UP001652642"/>
    </source>
</evidence>
<dbReference type="InterPro" id="IPR036465">
    <property type="entry name" value="vWFA_dom_sf"/>
</dbReference>
<evidence type="ECO:0000256" key="29">
    <source>
        <dbReference type="SAM" id="SignalP"/>
    </source>
</evidence>
<feature type="domain" description="Sushi" evidence="32">
    <location>
        <begin position="90"/>
        <end position="149"/>
    </location>
</feature>
<sequence>MQPLRQFFCLLGALLAFCADAIDGTCDPREAQIIGGDYTVLENGTVLQYKCPEGQYPYPTEFRTCDYGRWWNTMTNAFGNTVRQAKCQDIRCHRPVEFENGLYEPKQLYYNISQELTFECYGGYKMYGSQKRTCLPNGKWSGETTRCDDGAGHCPNPGIPIGARKSGVQYRIEYRVRYTCDRGLTLVGSKERVCQESKSWSGAEPECLSPFTFDTPEEVSSKFIASLTEAVETLDADKNNSVLEKRKIKIEKDGLMNIYLVLDASRSIGKPSFKHAQNMSIKLIEKISSYDTFPRYGIVTFATHAKELVRTTDANSNDAAWVIEQLEGMKYGDHKKKPGTNIQKGLQAVYNMMISQQAMENEQGLNPAPVATKTRHVIILLSDGNYNMGGNPIVVIRQIREFLNIGHDRRNPREDYLDVYVFAIGDKAHMERVNELASQKRDEKHAFKIKDFDELQEAFDKMIDESDTLSMCGLAKEHPGADDQEKNPWQAVIIIRREGKGFEYCKGALISEYYVLTAAHCFTIDDKAEQITVKIGRQSSERQSFDVAAVHSHPLYQLQKLKDRKIDEFYDYDIALVKLTVKVKLSVFARPICLPCTAGATRALRKPHPQTTCKEHEEMLLPAGNVASFFVTDCSHSSGGNRLLRQTVHIKNSELKMACEEDAKKAKHYVNVTDVSEVVTDRFLCTGGIDPVVDPNTCKGDSGGPLIIQNRLRYVQVGVISWGVVDVCQKRLPACDKNIRVQSPSFARDFHINIFKVLPWLKQRLSDEGLDFL</sequence>
<evidence type="ECO:0000256" key="10">
    <source>
        <dbReference type="ARBA" id="ARBA00022588"/>
    </source>
</evidence>
<dbReference type="PANTHER" id="PTHR46393:SF1">
    <property type="entry name" value="COMPLEMENT FACTOR B"/>
    <property type="match status" value="1"/>
</dbReference>
<dbReference type="PROSITE" id="PS00135">
    <property type="entry name" value="TRYPSIN_SER"/>
    <property type="match status" value="1"/>
</dbReference>
<dbReference type="SMART" id="SM00020">
    <property type="entry name" value="Tryp_SPc"/>
    <property type="match status" value="1"/>
</dbReference>
<evidence type="ECO:0000256" key="21">
    <source>
        <dbReference type="ARBA" id="ARBA00029636"/>
    </source>
</evidence>
<keyword evidence="33" id="KW-1185">Reference proteome</keyword>
<feature type="signal peptide" evidence="29">
    <location>
        <begin position="1"/>
        <end position="24"/>
    </location>
</feature>
<comment type="function">
    <text evidence="24">Precursor of the catalytic component of the C3 and C5 convertase complexes of the alternative pathway of the complement system, a cascade of proteins that leads to phagocytosis and breakdown of pathogens and signaling that strengthens the adaptive immune system. The alternative complement pathway acts as an amplification loop that enhances other complement pathways (classical, lectin and GZMK) by promoting formation of additional C3 and C5 convertases. CFB is cleaved and activated by CFD to generate Ba and Bb chains; Bb chain constituting the catalytic component of the C3 and C5 convertases.</text>
</comment>
<keyword evidence="10" id="KW-0399">Innate immunity</keyword>
<evidence type="ECO:0000256" key="24">
    <source>
        <dbReference type="ARBA" id="ARBA00093434"/>
    </source>
</evidence>
<dbReference type="CDD" id="cd00033">
    <property type="entry name" value="CCP"/>
    <property type="match status" value="2"/>
</dbReference>
<evidence type="ECO:0000256" key="4">
    <source>
        <dbReference type="ARBA" id="ARBA00004241"/>
    </source>
</evidence>
<dbReference type="Gene3D" id="3.40.50.410">
    <property type="entry name" value="von Willebrand factor, type A domain"/>
    <property type="match status" value="1"/>
</dbReference>
<comment type="subunit">
    <text evidence="26">Catalytic component of the C3 convertase of the alternative complement pathway, also named C3bBb, composed of complement factor B Bb and complement C3b. Catalytic component of the C5 convertase of the alternative complement pathway, also named C3bBb3b, composed of complement factor B Bb and additional molecules of complement C3b. Interacts to CFP; this interaction contributes to the stabilization of the active C3-convertase enzyme complex.</text>
</comment>
<feature type="disulfide bond" evidence="27">
    <location>
        <begin position="180"/>
        <end position="207"/>
    </location>
</feature>
<evidence type="ECO:0000256" key="1">
    <source>
        <dbReference type="ARBA" id="ARBA00000061"/>
    </source>
</evidence>
<dbReference type="InterPro" id="IPR001254">
    <property type="entry name" value="Trypsin_dom"/>
</dbReference>
<evidence type="ECO:0000256" key="14">
    <source>
        <dbReference type="ARBA" id="ARBA00022737"/>
    </source>
</evidence>
<evidence type="ECO:0000259" key="32">
    <source>
        <dbReference type="PROSITE" id="PS50923"/>
    </source>
</evidence>
<dbReference type="InterPro" id="IPR001314">
    <property type="entry name" value="Peptidase_S1A"/>
</dbReference>
<evidence type="ECO:0000256" key="22">
    <source>
        <dbReference type="ARBA" id="ARBA00093327"/>
    </source>
</evidence>
<protein>
    <recommendedName>
        <fullName evidence="8">Complement factor B</fullName>
        <ecNumber evidence="7">3.4.21.47</ecNumber>
    </recommendedName>
    <alternativeName>
        <fullName evidence="21">C3/C5 convertase</fullName>
    </alternativeName>
</protein>
<comment type="catalytic activity">
    <reaction evidence="1">
        <text>Cleavage of Arg-|-Ser bond in complement component C3 alpha-chain to yield C3a and C3b, and Arg-|-Xaa bond in complement component C5 alpha-chain to yield C5a and C5b.</text>
        <dbReference type="EC" id="3.4.21.47"/>
    </reaction>
</comment>
<feature type="disulfide bond" evidence="27">
    <location>
        <begin position="120"/>
        <end position="147"/>
    </location>
</feature>
<evidence type="ECO:0000256" key="25">
    <source>
        <dbReference type="ARBA" id="ARBA00093516"/>
    </source>
</evidence>
<dbReference type="Gene3D" id="2.10.70.10">
    <property type="entry name" value="Complement Module, domain 1"/>
    <property type="match status" value="3"/>
</dbReference>
<evidence type="ECO:0000256" key="15">
    <source>
        <dbReference type="ARBA" id="ARBA00022801"/>
    </source>
</evidence>
<evidence type="ECO:0000256" key="19">
    <source>
        <dbReference type="ARBA" id="ARBA00023162"/>
    </source>
</evidence>
<evidence type="ECO:0000259" key="30">
    <source>
        <dbReference type="PROSITE" id="PS50234"/>
    </source>
</evidence>
<evidence type="ECO:0000256" key="2">
    <source>
        <dbReference type="ARBA" id="ARBA00001936"/>
    </source>
</evidence>
<dbReference type="PROSITE" id="PS00134">
    <property type="entry name" value="TRYPSIN_HIS"/>
    <property type="match status" value="1"/>
</dbReference>
<dbReference type="SUPFAM" id="SSF50494">
    <property type="entry name" value="Trypsin-like serine proteases"/>
    <property type="match status" value="1"/>
</dbReference>
<reference evidence="33" key="1">
    <citation type="submission" date="2025-05" db="UniProtKB">
        <authorList>
            <consortium name="RefSeq"/>
        </authorList>
    </citation>
    <scope>NUCLEOTIDE SEQUENCE [LARGE SCALE GENOMIC DNA]</scope>
</reference>
<evidence type="ECO:0000256" key="5">
    <source>
        <dbReference type="ARBA" id="ARBA00004613"/>
    </source>
</evidence>
<evidence type="ECO:0000256" key="18">
    <source>
        <dbReference type="ARBA" id="ARBA00023157"/>
    </source>
</evidence>
<evidence type="ECO:0000256" key="11">
    <source>
        <dbReference type="ARBA" id="ARBA00022659"/>
    </source>
</evidence>
<comment type="cofactor">
    <cofactor evidence="2">
        <name>Mn(2+)</name>
        <dbReference type="ChEBI" id="CHEBI:29035"/>
    </cofactor>
</comment>
<dbReference type="EC" id="3.4.21.47" evidence="7"/>
<dbReference type="Proteomes" id="UP001652642">
    <property type="component" value="Chromosome 2"/>
</dbReference>
<keyword evidence="15 28" id="KW-0378">Hydrolase</keyword>
<dbReference type="SMART" id="SM00032">
    <property type="entry name" value="CCP"/>
    <property type="match status" value="3"/>
</dbReference>
<proteinExistence type="inferred from homology"/>
<dbReference type="Pfam" id="PF00089">
    <property type="entry name" value="Trypsin"/>
    <property type="match status" value="2"/>
</dbReference>
<evidence type="ECO:0000256" key="28">
    <source>
        <dbReference type="RuleBase" id="RU363034"/>
    </source>
</evidence>
<name>A0ABM5FHR1_9SAUR</name>
<dbReference type="InterPro" id="IPR011360">
    <property type="entry name" value="Compl_C2_B"/>
</dbReference>
<dbReference type="PROSITE" id="PS50923">
    <property type="entry name" value="SUSHI"/>
    <property type="match status" value="2"/>
</dbReference>
<dbReference type="GeneID" id="110088690"/>
<reference evidence="34" key="2">
    <citation type="submission" date="2025-08" db="UniProtKB">
        <authorList>
            <consortium name="RefSeq"/>
        </authorList>
    </citation>
    <scope>IDENTIFICATION</scope>
</reference>
<feature type="domain" description="Peptidase S1" evidence="31">
    <location>
        <begin position="471"/>
        <end position="766"/>
    </location>
</feature>
<keyword evidence="16 28" id="KW-0720">Serine protease</keyword>
<dbReference type="InterPro" id="IPR043504">
    <property type="entry name" value="Peptidase_S1_PA_chymotrypsin"/>
</dbReference>
<feature type="chain" id="PRO_5045275998" description="Complement factor B" evidence="29">
    <location>
        <begin position="25"/>
        <end position="773"/>
    </location>
</feature>
<comment type="caution">
    <text evidence="27">Lacks conserved residue(s) required for the propagation of feature annotation.</text>
</comment>
<feature type="domain" description="Sushi" evidence="32">
    <location>
        <begin position="152"/>
        <end position="209"/>
    </location>
</feature>
<evidence type="ECO:0000256" key="16">
    <source>
        <dbReference type="ARBA" id="ARBA00022825"/>
    </source>
</evidence>
<dbReference type="SUPFAM" id="SSF53300">
    <property type="entry name" value="vWA-like"/>
    <property type="match status" value="1"/>
</dbReference>
<keyword evidence="14" id="KW-0677">Repeat</keyword>
<keyword evidence="20" id="KW-0325">Glycoprotein</keyword>
<evidence type="ECO:0000256" key="23">
    <source>
        <dbReference type="ARBA" id="ARBA00093402"/>
    </source>
</evidence>
<keyword evidence="18 27" id="KW-1015">Disulfide bond</keyword>
<keyword evidence="19" id="KW-0179">Complement alternate pathway</keyword>
<dbReference type="InterPro" id="IPR009003">
    <property type="entry name" value="Peptidase_S1_PA"/>
</dbReference>
<evidence type="ECO:0000256" key="3">
    <source>
        <dbReference type="ARBA" id="ARBA00001946"/>
    </source>
</evidence>
<dbReference type="PROSITE" id="PS50234">
    <property type="entry name" value="VWFA"/>
    <property type="match status" value="1"/>
</dbReference>
<evidence type="ECO:0000256" key="9">
    <source>
        <dbReference type="ARBA" id="ARBA00022525"/>
    </source>
</evidence>
<dbReference type="PRINTS" id="PR00722">
    <property type="entry name" value="CHYMOTRYPSIN"/>
</dbReference>
<evidence type="ECO:0000256" key="20">
    <source>
        <dbReference type="ARBA" id="ARBA00023180"/>
    </source>
</evidence>
<gene>
    <name evidence="34" type="primary">CFB</name>
</gene>
<keyword evidence="9" id="KW-0964">Secreted</keyword>
<organism evidence="33 34">
    <name type="scientific">Pogona vitticeps</name>
    <name type="common">central bearded dragon</name>
    <dbReference type="NCBI Taxonomy" id="103695"/>
    <lineage>
        <taxon>Eukaryota</taxon>
        <taxon>Metazoa</taxon>
        <taxon>Chordata</taxon>
        <taxon>Craniata</taxon>
        <taxon>Vertebrata</taxon>
        <taxon>Euteleostomi</taxon>
        <taxon>Lepidosauria</taxon>
        <taxon>Squamata</taxon>
        <taxon>Bifurcata</taxon>
        <taxon>Unidentata</taxon>
        <taxon>Episquamata</taxon>
        <taxon>Toxicofera</taxon>
        <taxon>Iguania</taxon>
        <taxon>Acrodonta</taxon>
        <taxon>Agamidae</taxon>
        <taxon>Amphibolurinae</taxon>
        <taxon>Pogona</taxon>
    </lineage>
</organism>
<dbReference type="CDD" id="cd00190">
    <property type="entry name" value="Tryp_SPc"/>
    <property type="match status" value="1"/>
</dbReference>
<dbReference type="Gene3D" id="2.40.10.10">
    <property type="entry name" value="Trypsin-like serine proteases"/>
    <property type="match status" value="2"/>
</dbReference>
<dbReference type="PANTHER" id="PTHR46393">
    <property type="entry name" value="SUSHI DOMAIN-CONTAINING PROTEIN"/>
    <property type="match status" value="1"/>
</dbReference>
<evidence type="ECO:0000256" key="7">
    <source>
        <dbReference type="ARBA" id="ARBA00011934"/>
    </source>
</evidence>
<keyword evidence="13 29" id="KW-0732">Signal</keyword>
<evidence type="ECO:0000256" key="27">
    <source>
        <dbReference type="PROSITE-ProRule" id="PRU00302"/>
    </source>
</evidence>
<dbReference type="InterPro" id="IPR033116">
    <property type="entry name" value="TRYPSIN_SER"/>
</dbReference>
<dbReference type="InterPro" id="IPR002035">
    <property type="entry name" value="VWF_A"/>
</dbReference>
<accession>A0ABM5FHR1</accession>
<feature type="domain" description="VWFA" evidence="30">
    <location>
        <begin position="257"/>
        <end position="462"/>
    </location>
</feature>
<evidence type="ECO:0000256" key="12">
    <source>
        <dbReference type="ARBA" id="ARBA00022670"/>
    </source>
</evidence>
<dbReference type="PROSITE" id="PS50240">
    <property type="entry name" value="TRYPSIN_DOM"/>
    <property type="match status" value="1"/>
</dbReference>
<evidence type="ECO:0000256" key="6">
    <source>
        <dbReference type="ARBA" id="ARBA00009228"/>
    </source>
</evidence>
<comment type="subunit">
    <text evidence="25">Monomer. Interacts with complement C3b; this interaction is dependent on the presence of Mg(2+).</text>
</comment>
<dbReference type="Pfam" id="PF00092">
    <property type="entry name" value="VWA"/>
    <property type="match status" value="1"/>
</dbReference>
<evidence type="ECO:0000256" key="13">
    <source>
        <dbReference type="ARBA" id="ARBA00022729"/>
    </source>
</evidence>
<comment type="subcellular location">
    <subcellularLocation>
        <location evidence="4">Cell surface</location>
    </subcellularLocation>
    <subcellularLocation>
        <location evidence="5">Secreted</location>
    </subcellularLocation>
</comment>
<evidence type="ECO:0000259" key="31">
    <source>
        <dbReference type="PROSITE" id="PS50240"/>
    </source>
</evidence>
<keyword evidence="12 28" id="KW-0645">Protease</keyword>
<evidence type="ECO:0000256" key="8">
    <source>
        <dbReference type="ARBA" id="ARBA00018671"/>
    </source>
</evidence>
<evidence type="ECO:0000256" key="17">
    <source>
        <dbReference type="ARBA" id="ARBA00022859"/>
    </source>
</evidence>
<dbReference type="Pfam" id="PF00084">
    <property type="entry name" value="Sushi"/>
    <property type="match status" value="2"/>
</dbReference>
<keyword evidence="17" id="KW-0391">Immunity</keyword>
<evidence type="ECO:0000313" key="34">
    <source>
        <dbReference type="RefSeq" id="XP_072844941.1"/>
    </source>
</evidence>
<dbReference type="InterPro" id="IPR018114">
    <property type="entry name" value="TRYPSIN_HIS"/>
</dbReference>
<dbReference type="RefSeq" id="XP_072844941.1">
    <property type="nucleotide sequence ID" value="XM_072988840.1"/>
</dbReference>
<evidence type="ECO:0000256" key="26">
    <source>
        <dbReference type="ARBA" id="ARBA00093582"/>
    </source>
</evidence>
<dbReference type="InterPro" id="IPR000436">
    <property type="entry name" value="Sushi_SCR_CCP_dom"/>
</dbReference>
<comment type="function">
    <text evidence="22">Involved in proliferation and differentiation of preactivated B-lymphocytes, rapid spreading of peripheral blood monocytes, stimulation of lymphocyte blastogenesis and lysis of erythrocytes.</text>
</comment>
<comment type="cofactor">
    <cofactor evidence="3">
        <name>Mg(2+)</name>
        <dbReference type="ChEBI" id="CHEBI:18420"/>
    </cofactor>
</comment>
<dbReference type="PIRSF" id="PIRSF001154">
    <property type="entry name" value="Compl_C2_B"/>
    <property type="match status" value="1"/>
</dbReference>
<dbReference type="SMART" id="SM00327">
    <property type="entry name" value="VWA"/>
    <property type="match status" value="1"/>
</dbReference>
<dbReference type="InterPro" id="IPR035976">
    <property type="entry name" value="Sushi/SCR/CCP_sf"/>
</dbReference>
<comment type="similarity">
    <text evidence="6">Belongs to the peptidase S1 family. Snake venom subfamily.</text>
</comment>
<dbReference type="SUPFAM" id="SSF57535">
    <property type="entry name" value="Complement control module/SCR domain"/>
    <property type="match status" value="2"/>
</dbReference>
<comment type="function">
    <text evidence="23">Serine protease component of the complement C3 and C5 convertase complexes of the alternative complement pathway. Following cleavage and activation by factor D (CFD), forms the C3 convertase together with complement C3b. As part of the C3 convertase, cleaves and activates C3 into C3a anaphylatoxin and C3b opsonin, the next components of the complement pathways. When an additional complement C3b molecule binds to the C3 convertase, forms the C5 convertase, which cleaves and activates C5 into C5a anaphylatoxin and C5b component of the membrane attack complex.</text>
</comment>
<keyword evidence="11 27" id="KW-0768">Sushi</keyword>